<evidence type="ECO:0000313" key="1">
    <source>
        <dbReference type="EMBL" id="MFC0273626.1"/>
    </source>
</evidence>
<organism evidence="1 2">
    <name type="scientific">Metabacillus herbersteinensis</name>
    <dbReference type="NCBI Taxonomy" id="283816"/>
    <lineage>
        <taxon>Bacteria</taxon>
        <taxon>Bacillati</taxon>
        <taxon>Bacillota</taxon>
        <taxon>Bacilli</taxon>
        <taxon>Bacillales</taxon>
        <taxon>Bacillaceae</taxon>
        <taxon>Metabacillus</taxon>
    </lineage>
</organism>
<dbReference type="EMBL" id="JBHLVO010000022">
    <property type="protein sequence ID" value="MFC0273626.1"/>
    <property type="molecule type" value="Genomic_DNA"/>
</dbReference>
<accession>A0ABV6GIU9</accession>
<proteinExistence type="predicted"/>
<comment type="caution">
    <text evidence="1">The sequence shown here is derived from an EMBL/GenBank/DDBJ whole genome shotgun (WGS) entry which is preliminary data.</text>
</comment>
<evidence type="ECO:0000313" key="2">
    <source>
        <dbReference type="Proteomes" id="UP001589854"/>
    </source>
</evidence>
<keyword evidence="2" id="KW-1185">Reference proteome</keyword>
<name>A0ABV6GIU9_9BACI</name>
<evidence type="ECO:0008006" key="3">
    <source>
        <dbReference type="Google" id="ProtNLM"/>
    </source>
</evidence>
<dbReference type="RefSeq" id="WP_378937119.1">
    <property type="nucleotide sequence ID" value="NZ_JBHLVO010000022.1"/>
</dbReference>
<sequence length="87" mass="10158">MKKPIAVIQADNIFKALYYTARNEGIDISEDLTEIYEILAEHNPSDTHVTDTLDVMEYLSEFLKSSCEYQEYFAKEDACEDYDDEMK</sequence>
<gene>
    <name evidence="1" type="ORF">ACFFIX_19730</name>
</gene>
<dbReference type="Proteomes" id="UP001589854">
    <property type="component" value="Unassembled WGS sequence"/>
</dbReference>
<protein>
    <recommendedName>
        <fullName evidence="3">YozE SAM-like domain-containing protein</fullName>
    </recommendedName>
</protein>
<reference evidence="1 2" key="1">
    <citation type="submission" date="2024-09" db="EMBL/GenBank/DDBJ databases">
        <authorList>
            <person name="Sun Q."/>
            <person name="Mori K."/>
        </authorList>
    </citation>
    <scope>NUCLEOTIDE SEQUENCE [LARGE SCALE GENOMIC DNA]</scope>
    <source>
        <strain evidence="1 2">CCM 7228</strain>
    </source>
</reference>